<organism evidence="2 3">
    <name type="scientific">Athelia psychrophila</name>
    <dbReference type="NCBI Taxonomy" id="1759441"/>
    <lineage>
        <taxon>Eukaryota</taxon>
        <taxon>Fungi</taxon>
        <taxon>Dikarya</taxon>
        <taxon>Basidiomycota</taxon>
        <taxon>Agaricomycotina</taxon>
        <taxon>Agaricomycetes</taxon>
        <taxon>Agaricomycetidae</taxon>
        <taxon>Atheliales</taxon>
        <taxon>Atheliaceae</taxon>
        <taxon>Athelia</taxon>
    </lineage>
</organism>
<reference evidence="2 3" key="1">
    <citation type="journal article" date="2016" name="Mol. Biol. Evol.">
        <title>Comparative Genomics of Early-Diverging Mushroom-Forming Fungi Provides Insights into the Origins of Lignocellulose Decay Capabilities.</title>
        <authorList>
            <person name="Nagy L.G."/>
            <person name="Riley R."/>
            <person name="Tritt A."/>
            <person name="Adam C."/>
            <person name="Daum C."/>
            <person name="Floudas D."/>
            <person name="Sun H."/>
            <person name="Yadav J.S."/>
            <person name="Pangilinan J."/>
            <person name="Larsson K.H."/>
            <person name="Matsuura K."/>
            <person name="Barry K."/>
            <person name="Labutti K."/>
            <person name="Kuo R."/>
            <person name="Ohm R.A."/>
            <person name="Bhattacharya S.S."/>
            <person name="Shirouzu T."/>
            <person name="Yoshinaga Y."/>
            <person name="Martin F.M."/>
            <person name="Grigoriev I.V."/>
            <person name="Hibbett D.S."/>
        </authorList>
    </citation>
    <scope>NUCLEOTIDE SEQUENCE [LARGE SCALE GENOMIC DNA]</scope>
    <source>
        <strain evidence="2 3">CBS 109695</strain>
    </source>
</reference>
<dbReference type="AlphaFoldDB" id="A0A166HSA8"/>
<protein>
    <submittedName>
        <fullName evidence="2">Uncharacterized protein</fullName>
    </submittedName>
</protein>
<evidence type="ECO:0000256" key="1">
    <source>
        <dbReference type="SAM" id="MobiDB-lite"/>
    </source>
</evidence>
<keyword evidence="3" id="KW-1185">Reference proteome</keyword>
<dbReference type="Proteomes" id="UP000076532">
    <property type="component" value="Unassembled WGS sequence"/>
</dbReference>
<sequence>INTGVHIAPKLRNSASTASKPPTCDLQARKCARVSICAYLQGPFDDLARAPRLHPQHRHLRGQQRVRPPRTACAHPRATFKSRLAHLL</sequence>
<feature type="non-terminal residue" evidence="2">
    <location>
        <position position="1"/>
    </location>
</feature>
<evidence type="ECO:0000313" key="3">
    <source>
        <dbReference type="Proteomes" id="UP000076532"/>
    </source>
</evidence>
<name>A0A166HSA8_9AGAM</name>
<evidence type="ECO:0000313" key="2">
    <source>
        <dbReference type="EMBL" id="KZP19177.1"/>
    </source>
</evidence>
<dbReference type="EMBL" id="KV417566">
    <property type="protein sequence ID" value="KZP19177.1"/>
    <property type="molecule type" value="Genomic_DNA"/>
</dbReference>
<feature type="region of interest" description="Disordered" evidence="1">
    <location>
        <begin position="1"/>
        <end position="22"/>
    </location>
</feature>
<proteinExistence type="predicted"/>
<gene>
    <name evidence="2" type="ORF">FIBSPDRAFT_863116</name>
</gene>
<accession>A0A166HSA8</accession>